<dbReference type="VEuPathDB" id="CryptoDB:Cvel_20785"/>
<feature type="compositionally biased region" description="Pro residues" evidence="2">
    <location>
        <begin position="284"/>
        <end position="299"/>
    </location>
</feature>
<evidence type="ECO:0000256" key="2">
    <source>
        <dbReference type="SAM" id="MobiDB-lite"/>
    </source>
</evidence>
<organism evidence="3">
    <name type="scientific">Chromera velia CCMP2878</name>
    <dbReference type="NCBI Taxonomy" id="1169474"/>
    <lineage>
        <taxon>Eukaryota</taxon>
        <taxon>Sar</taxon>
        <taxon>Alveolata</taxon>
        <taxon>Colpodellida</taxon>
        <taxon>Chromeraceae</taxon>
        <taxon>Chromera</taxon>
    </lineage>
</organism>
<proteinExistence type="predicted"/>
<evidence type="ECO:0000313" key="3">
    <source>
        <dbReference type="EMBL" id="CEM25206.1"/>
    </source>
</evidence>
<dbReference type="PhylomeDB" id="A0A0G4G8W5"/>
<gene>
    <name evidence="3" type="ORF">Cvel_20785</name>
</gene>
<dbReference type="AlphaFoldDB" id="A0A0G4G8W5"/>
<dbReference type="InterPro" id="IPR025633">
    <property type="entry name" value="DUF4291"/>
</dbReference>
<evidence type="ECO:0000256" key="1">
    <source>
        <dbReference type="SAM" id="Coils"/>
    </source>
</evidence>
<dbReference type="EMBL" id="CDMZ01000989">
    <property type="protein sequence ID" value="CEM25206.1"/>
    <property type="molecule type" value="Genomic_DNA"/>
</dbReference>
<dbReference type="PANTHER" id="PTHR38567:SF1">
    <property type="entry name" value="DUF4291 DOMAIN-CONTAINING PROTEIN"/>
    <property type="match status" value="1"/>
</dbReference>
<evidence type="ECO:0008006" key="4">
    <source>
        <dbReference type="Google" id="ProtNLM"/>
    </source>
</evidence>
<feature type="compositionally biased region" description="Basic and acidic residues" evidence="2">
    <location>
        <begin position="239"/>
        <end position="281"/>
    </location>
</feature>
<feature type="region of interest" description="Disordered" evidence="2">
    <location>
        <begin position="214"/>
        <end position="354"/>
    </location>
</feature>
<protein>
    <recommendedName>
        <fullName evidence="4">DUF4291 domain-containing protein</fullName>
    </recommendedName>
</protein>
<dbReference type="Pfam" id="PF14124">
    <property type="entry name" value="DUF4291"/>
    <property type="match status" value="1"/>
</dbReference>
<keyword evidence="1" id="KW-0175">Coiled coil</keyword>
<accession>A0A0G4G8W5</accession>
<name>A0A0G4G8W5_9ALVE</name>
<dbReference type="PANTHER" id="PTHR38567">
    <property type="entry name" value="DUF4291 DOMAIN-CONTAINING PROTEIN"/>
    <property type="match status" value="1"/>
</dbReference>
<reference evidence="3" key="1">
    <citation type="submission" date="2014-11" db="EMBL/GenBank/DDBJ databases">
        <authorList>
            <person name="Otto D Thomas"/>
            <person name="Naeem Raeece"/>
        </authorList>
    </citation>
    <scope>NUCLEOTIDE SEQUENCE</scope>
</reference>
<sequence>MSKLALEPFSVATKKWPAGNRSEPLKCILAQTSEDSVIVYQAYKPAIAECAVKEQKFAGCPHFSETRMTWIKTKFLWMNFRSGWNTKRDQERTLALWVKKEAFDSYLAKSVSSKDNDQSLKKRPGLIRLQWDPDHTHDGSAVGGRRAIQLGLRSVVSFVDGSDLTRIEDVTWLIEREREKLQKMQKEGADTEAQRHSDLDLVVPIERPYFPPDPSVCEHIGLSPEESCVSPQPGPGPSAEKKLEEMLEKGAPKEPLQSEEKKADEAPKEDSHPTPQEEQKKTPGPSPPPPSNPIPPQPPASKESPQGSDLQSDHSHASLPSGSVSIGSRPDDEEDVPPRVSDDEGNCDTVWVAD</sequence>
<feature type="coiled-coil region" evidence="1">
    <location>
        <begin position="167"/>
        <end position="194"/>
    </location>
</feature>